<keyword evidence="2" id="KW-0812">Transmembrane</keyword>
<feature type="compositionally biased region" description="Basic and acidic residues" evidence="1">
    <location>
        <begin position="210"/>
        <end position="235"/>
    </location>
</feature>
<dbReference type="GO" id="GO:0008233">
    <property type="term" value="F:peptidase activity"/>
    <property type="evidence" value="ECO:0007669"/>
    <property type="project" value="UniProtKB-KW"/>
</dbReference>
<keyword evidence="4" id="KW-0378">Hydrolase</keyword>
<dbReference type="EC" id="3.4.-.-" evidence="4"/>
<proteinExistence type="predicted"/>
<dbReference type="PANTHER" id="PTHR35797">
    <property type="entry name" value="PROTEASE-RELATED"/>
    <property type="match status" value="1"/>
</dbReference>
<dbReference type="GO" id="GO:0006508">
    <property type="term" value="P:proteolysis"/>
    <property type="evidence" value="ECO:0007669"/>
    <property type="project" value="UniProtKB-KW"/>
</dbReference>
<dbReference type="Pfam" id="PF02517">
    <property type="entry name" value="Rce1-like"/>
    <property type="match status" value="1"/>
</dbReference>
<keyword evidence="4" id="KW-0645">Protease</keyword>
<accession>A0ABT1VCP3</accession>
<evidence type="ECO:0000313" key="4">
    <source>
        <dbReference type="EMBL" id="MCQ8195155.1"/>
    </source>
</evidence>
<evidence type="ECO:0000256" key="2">
    <source>
        <dbReference type="SAM" id="Phobius"/>
    </source>
</evidence>
<feature type="transmembrane region" description="Helical" evidence="2">
    <location>
        <begin position="29"/>
        <end position="47"/>
    </location>
</feature>
<dbReference type="EMBL" id="JANIAA010000063">
    <property type="protein sequence ID" value="MCQ8195155.1"/>
    <property type="molecule type" value="Genomic_DNA"/>
</dbReference>
<keyword evidence="5" id="KW-1185">Reference proteome</keyword>
<feature type="compositionally biased region" description="Basic and acidic residues" evidence="1">
    <location>
        <begin position="244"/>
        <end position="262"/>
    </location>
</feature>
<dbReference type="Proteomes" id="UP001204746">
    <property type="component" value="Unassembled WGS sequence"/>
</dbReference>
<sequence length="347" mass="37366">MVIAFGVSWASWFTAVGLGGSATQTPTVLPYLFGAFGPLIGALVIRVRRGRRGEPAPEHVVRFRWTTLSWAPLLLTLASATVLSAALLAHAAGGPALSWNDAKEVMRDAGGPAAFLVGMVISGPLSEEPGWRGTAYPRMRASMGRFRVGLVLGVIWAVWHLPLFFIDGTVQNELGLKSPSGVLFAVSTIPMAMLTACAYERCRRHRVDRGAFRGQHDDGPTGRQDPRDPGHDHRSPGHPGSTPPDHHPPAEQAHRTHTRPDCPRAPGRLTTALAHHAAPLTPARSGRPQRARTNTRSGPFGLPSRAAAEDTRFELVRGCPQHAFQVCWCLAGLWAGSFTCVHARSVV</sequence>
<keyword evidence="2" id="KW-0472">Membrane</keyword>
<name>A0ABT1VCP3_9ACTN</name>
<feature type="transmembrane region" description="Helical" evidence="2">
    <location>
        <begin position="68"/>
        <end position="89"/>
    </location>
</feature>
<gene>
    <name evidence="4" type="ORF">NP777_44455</name>
</gene>
<feature type="domain" description="CAAX prenyl protease 2/Lysostaphin resistance protein A-like" evidence="3">
    <location>
        <begin position="112"/>
        <end position="203"/>
    </location>
</feature>
<dbReference type="RefSeq" id="WP_256655896.1">
    <property type="nucleotide sequence ID" value="NZ_JANIAA010000063.1"/>
</dbReference>
<dbReference type="InterPro" id="IPR003675">
    <property type="entry name" value="Rce1/LyrA-like_dom"/>
</dbReference>
<protein>
    <submittedName>
        <fullName evidence="4">CPBP family glutamic-type intramembrane protease</fullName>
        <ecNumber evidence="4">3.4.-.-</ecNumber>
    </submittedName>
</protein>
<evidence type="ECO:0000259" key="3">
    <source>
        <dbReference type="Pfam" id="PF02517"/>
    </source>
</evidence>
<reference evidence="4 5" key="1">
    <citation type="submission" date="2022-07" db="EMBL/GenBank/DDBJ databases">
        <authorList>
            <person name="Phongsopitanun W."/>
            <person name="Tanasupawat S."/>
        </authorList>
    </citation>
    <scope>NUCLEOTIDE SEQUENCE [LARGE SCALE GENOMIC DNA]</scope>
    <source>
        <strain evidence="4 5">RCU-064</strain>
    </source>
</reference>
<comment type="caution">
    <text evidence="4">The sequence shown here is derived from an EMBL/GenBank/DDBJ whole genome shotgun (WGS) entry which is preliminary data.</text>
</comment>
<feature type="transmembrane region" description="Helical" evidence="2">
    <location>
        <begin position="109"/>
        <end position="125"/>
    </location>
</feature>
<feature type="region of interest" description="Disordered" evidence="1">
    <location>
        <begin position="210"/>
        <end position="305"/>
    </location>
</feature>
<feature type="compositionally biased region" description="Low complexity" evidence="1">
    <location>
        <begin position="269"/>
        <end position="283"/>
    </location>
</feature>
<dbReference type="PANTHER" id="PTHR35797:SF1">
    <property type="entry name" value="PROTEASE"/>
    <property type="match status" value="1"/>
</dbReference>
<evidence type="ECO:0000256" key="1">
    <source>
        <dbReference type="SAM" id="MobiDB-lite"/>
    </source>
</evidence>
<feature type="transmembrane region" description="Helical" evidence="2">
    <location>
        <begin position="146"/>
        <end position="166"/>
    </location>
</feature>
<keyword evidence="2" id="KW-1133">Transmembrane helix</keyword>
<organism evidence="4 5">
    <name type="scientific">Streptomyces rugosispiralis</name>
    <dbReference type="NCBI Taxonomy" id="2967341"/>
    <lineage>
        <taxon>Bacteria</taxon>
        <taxon>Bacillati</taxon>
        <taxon>Actinomycetota</taxon>
        <taxon>Actinomycetes</taxon>
        <taxon>Kitasatosporales</taxon>
        <taxon>Streptomycetaceae</taxon>
        <taxon>Streptomyces</taxon>
    </lineage>
</organism>
<dbReference type="InterPro" id="IPR042150">
    <property type="entry name" value="MmRce1-like"/>
</dbReference>
<evidence type="ECO:0000313" key="5">
    <source>
        <dbReference type="Proteomes" id="UP001204746"/>
    </source>
</evidence>
<feature type="transmembrane region" description="Helical" evidence="2">
    <location>
        <begin position="178"/>
        <end position="199"/>
    </location>
</feature>